<feature type="non-terminal residue" evidence="6">
    <location>
        <position position="1"/>
    </location>
</feature>
<dbReference type="InterPro" id="IPR008271">
    <property type="entry name" value="Ser/Thr_kinase_AS"/>
</dbReference>
<dbReference type="SUPFAM" id="SSF56112">
    <property type="entry name" value="Protein kinase-like (PK-like)"/>
    <property type="match status" value="1"/>
</dbReference>
<reference evidence="6" key="1">
    <citation type="submission" date="2019-10" db="EMBL/GenBank/DDBJ databases">
        <title>Bird 10,000 Genomes (B10K) Project - Family phase.</title>
        <authorList>
            <person name="Zhang G."/>
        </authorList>
    </citation>
    <scope>NUCLEOTIDE SEQUENCE</scope>
    <source>
        <strain evidence="6">B10K-DU-002-53</strain>
        <tissue evidence="6">Muscle</tissue>
    </source>
</reference>
<dbReference type="PROSITE" id="PS00108">
    <property type="entry name" value="PROTEIN_KINASE_ST"/>
    <property type="match status" value="1"/>
</dbReference>
<gene>
    <name evidence="6" type="primary">Pak3_3</name>
    <name evidence="6" type="ORF">PITSOR_R03169</name>
</gene>
<dbReference type="GO" id="GO:0005524">
    <property type="term" value="F:ATP binding"/>
    <property type="evidence" value="ECO:0007669"/>
    <property type="project" value="UniProtKB-KW"/>
</dbReference>
<dbReference type="PANTHER" id="PTHR45832:SF22">
    <property type="entry name" value="SERINE_THREONINE-PROTEIN KINASE SAMKA-RELATED"/>
    <property type="match status" value="1"/>
</dbReference>
<name>A0A851FJS8_PITSO</name>
<dbReference type="EMBL" id="WEKX01022782">
    <property type="protein sequence ID" value="NWI94886.1"/>
    <property type="molecule type" value="Genomic_DNA"/>
</dbReference>
<evidence type="ECO:0000256" key="3">
    <source>
        <dbReference type="ARBA" id="ARBA00022741"/>
    </source>
</evidence>
<comment type="caution">
    <text evidence="6">The sequence shown here is derived from an EMBL/GenBank/DDBJ whole genome shotgun (WGS) entry which is preliminary data.</text>
</comment>
<evidence type="ECO:0000313" key="6">
    <source>
        <dbReference type="EMBL" id="NWI94886.1"/>
    </source>
</evidence>
<keyword evidence="6" id="KW-0808">Transferase</keyword>
<sequence length="91" mass="10153">LKALDFLHSNQVIHRDVKSCNIILGMDGSVKLIDFGACARLRPGRNKRSSLIGTVFWLAPEILIRKEYGTKVDIWALGITAIEMVDGEPPY</sequence>
<dbReference type="InterPro" id="IPR000719">
    <property type="entry name" value="Prot_kinase_dom"/>
</dbReference>
<organism evidence="6 7">
    <name type="scientific">Pitta sordida</name>
    <name type="common">Hooded pitta</name>
    <dbReference type="NCBI Taxonomy" id="9163"/>
    <lineage>
        <taxon>Eukaryota</taxon>
        <taxon>Metazoa</taxon>
        <taxon>Chordata</taxon>
        <taxon>Craniata</taxon>
        <taxon>Vertebrata</taxon>
        <taxon>Euteleostomi</taxon>
        <taxon>Archelosauria</taxon>
        <taxon>Archosauria</taxon>
        <taxon>Dinosauria</taxon>
        <taxon>Saurischia</taxon>
        <taxon>Theropoda</taxon>
        <taxon>Coelurosauria</taxon>
        <taxon>Aves</taxon>
        <taxon>Neognathae</taxon>
        <taxon>Neoaves</taxon>
        <taxon>Telluraves</taxon>
        <taxon>Australaves</taxon>
        <taxon>Passeriformes</taxon>
        <taxon>Pittidae</taxon>
        <taxon>Pitta</taxon>
    </lineage>
</organism>
<dbReference type="PANTHER" id="PTHR45832">
    <property type="entry name" value="SERINE/THREONINE-PROTEIN KINASE SAMKA-RELATED-RELATED"/>
    <property type="match status" value="1"/>
</dbReference>
<evidence type="ECO:0000256" key="1">
    <source>
        <dbReference type="ARBA" id="ARBA00008874"/>
    </source>
</evidence>
<feature type="non-terminal residue" evidence="6">
    <location>
        <position position="91"/>
    </location>
</feature>
<keyword evidence="7" id="KW-1185">Reference proteome</keyword>
<dbReference type="GO" id="GO:0004674">
    <property type="term" value="F:protein serine/threonine kinase activity"/>
    <property type="evidence" value="ECO:0007669"/>
    <property type="project" value="UniProtKB-EC"/>
</dbReference>
<evidence type="ECO:0000256" key="2">
    <source>
        <dbReference type="ARBA" id="ARBA00012513"/>
    </source>
</evidence>
<comment type="similarity">
    <text evidence="1">Belongs to the protein kinase superfamily. STE Ser/Thr protein kinase family. STE20 subfamily.</text>
</comment>
<dbReference type="Pfam" id="PF00069">
    <property type="entry name" value="Pkinase"/>
    <property type="match status" value="1"/>
</dbReference>
<keyword evidence="4" id="KW-0067">ATP-binding</keyword>
<evidence type="ECO:0000256" key="4">
    <source>
        <dbReference type="ARBA" id="ARBA00022840"/>
    </source>
</evidence>
<dbReference type="OrthoDB" id="2914378at2759"/>
<keyword evidence="3" id="KW-0547">Nucleotide-binding</keyword>
<evidence type="ECO:0000259" key="5">
    <source>
        <dbReference type="PROSITE" id="PS50011"/>
    </source>
</evidence>
<evidence type="ECO:0000313" key="7">
    <source>
        <dbReference type="Proteomes" id="UP000633448"/>
    </source>
</evidence>
<dbReference type="InterPro" id="IPR011009">
    <property type="entry name" value="Kinase-like_dom_sf"/>
</dbReference>
<dbReference type="PROSITE" id="PS50011">
    <property type="entry name" value="PROTEIN_KINASE_DOM"/>
    <property type="match status" value="1"/>
</dbReference>
<keyword evidence="6" id="KW-0418">Kinase</keyword>
<feature type="domain" description="Protein kinase" evidence="5">
    <location>
        <begin position="1"/>
        <end position="91"/>
    </location>
</feature>
<accession>A0A851FJS8</accession>
<dbReference type="Proteomes" id="UP000633448">
    <property type="component" value="Unassembled WGS sequence"/>
</dbReference>
<protein>
    <recommendedName>
        <fullName evidence="2">non-specific serine/threonine protein kinase</fullName>
        <ecNumber evidence="2">2.7.11.1</ecNumber>
    </recommendedName>
</protein>
<proteinExistence type="inferred from homology"/>
<dbReference type="EC" id="2.7.11.1" evidence="2"/>
<dbReference type="AlphaFoldDB" id="A0A851FJS8"/>
<dbReference type="InterPro" id="IPR051931">
    <property type="entry name" value="PAK3-like"/>
</dbReference>
<dbReference type="Gene3D" id="1.10.510.10">
    <property type="entry name" value="Transferase(Phosphotransferase) domain 1"/>
    <property type="match status" value="1"/>
</dbReference>